<dbReference type="Proteomes" id="UP001189429">
    <property type="component" value="Unassembled WGS sequence"/>
</dbReference>
<comment type="caution">
    <text evidence="1">The sequence shown here is derived from an EMBL/GenBank/DDBJ whole genome shotgun (WGS) entry which is preliminary data.</text>
</comment>
<proteinExistence type="predicted"/>
<dbReference type="EMBL" id="CAUYUJ010009374">
    <property type="protein sequence ID" value="CAK0826599.1"/>
    <property type="molecule type" value="Genomic_DNA"/>
</dbReference>
<name>A0ABN9S494_9DINO</name>
<accession>A0ABN9S494</accession>
<gene>
    <name evidence="1" type="ORF">PCOR1329_LOCUS26389</name>
</gene>
<organism evidence="1 2">
    <name type="scientific">Prorocentrum cordatum</name>
    <dbReference type="NCBI Taxonomy" id="2364126"/>
    <lineage>
        <taxon>Eukaryota</taxon>
        <taxon>Sar</taxon>
        <taxon>Alveolata</taxon>
        <taxon>Dinophyceae</taxon>
        <taxon>Prorocentrales</taxon>
        <taxon>Prorocentraceae</taxon>
        <taxon>Prorocentrum</taxon>
    </lineage>
</organism>
<sequence>MVANPLVVVLEGTGKVRPRETPNYVLQLRFSSLRGLTCIMFSVEWFFCLRLKLESGR</sequence>
<protein>
    <submittedName>
        <fullName evidence="1">Uncharacterized protein</fullName>
    </submittedName>
</protein>
<evidence type="ECO:0000313" key="1">
    <source>
        <dbReference type="EMBL" id="CAK0826599.1"/>
    </source>
</evidence>
<feature type="non-terminal residue" evidence="1">
    <location>
        <position position="57"/>
    </location>
</feature>
<evidence type="ECO:0000313" key="2">
    <source>
        <dbReference type="Proteomes" id="UP001189429"/>
    </source>
</evidence>
<reference evidence="1" key="1">
    <citation type="submission" date="2023-10" db="EMBL/GenBank/DDBJ databases">
        <authorList>
            <person name="Chen Y."/>
            <person name="Shah S."/>
            <person name="Dougan E. K."/>
            <person name="Thang M."/>
            <person name="Chan C."/>
        </authorList>
    </citation>
    <scope>NUCLEOTIDE SEQUENCE [LARGE SCALE GENOMIC DNA]</scope>
</reference>
<keyword evidence="2" id="KW-1185">Reference proteome</keyword>